<dbReference type="Proteomes" id="UP000007110">
    <property type="component" value="Unassembled WGS sequence"/>
</dbReference>
<keyword evidence="3" id="KW-1133">Transmembrane helix</keyword>
<dbReference type="InterPro" id="IPR036179">
    <property type="entry name" value="Ig-like_dom_sf"/>
</dbReference>
<protein>
    <recommendedName>
        <fullName evidence="5">Ig-like domain-containing protein</fullName>
    </recommendedName>
</protein>
<dbReference type="SMART" id="SM00409">
    <property type="entry name" value="IG"/>
    <property type="match status" value="1"/>
</dbReference>
<dbReference type="AlphaFoldDB" id="A0A7M7ND62"/>
<dbReference type="PROSITE" id="PS50835">
    <property type="entry name" value="IG_LIKE"/>
    <property type="match status" value="1"/>
</dbReference>
<sequence length="813" mass="91742">MVHKGDSVVLTCRFRGTPLAVYWKKGDDPKTAPNLVSWIPTDDVTGLCEGERPCQIMEMNENHSLVIKEVSIADQGRYICRVTVRGILIHNFTDISVFCDVEKGNVDPPMIIEGKISFYELWFLIFGKDNDDGLEKIRDTIRHLGITDVEDGLNAAQYYDVLCNWKDHHKQDSQAMDLQRALAKADLDRAWKEIYGTQMCTISTYLDDRQRTDAELSEDTLEHILWQIGDPDRIDKFLGELIPGKRISVAGKKKDIVAEALRDLIQWCKGPPQQNLRYTVSFAVPEGLLEEIGDYEVIGFIQRLAGKHCNNLAESIGTPTEALSAILVENDKATVFDTQGMIRDWISNEECSNFEKRHRLNVAVTKVCREDLEGYFGATDLYTSKEANEERARKDSNEVSREYGGISELETRRIAKYLTDSELKHLGEGSDPVKVVIEWVNSLLEKNLNGGCRKRVHGTLKEIGLQALMPFQIKDKLCLVEVLDVAVRLLMTDIQPFAKALGISDQKLIKYRIDVTPKQLSNGTLTLLAKDSNKINNDRSKISSSLSKADYDDLALLLKYGCAISLADMFALGYGPVPNSSQRDELRHNLGIATDDDDIVGMLKHWKSMAHPPTYNPRTTLADAVLPVLGKEKALSVLSGTSRQSGIHSEKIIRALREGILFRETCRVAEIINVLLPSVDDDPMTKLLITLEDQVKNDSLPEDVYEKLSVAGFKGLSTELKRGDCQENEHESTRMRRRDIIQNDISCRIAEVLGVKKTSSLSSIFEAWEEKLRKNPLKEDKRRDLSDRLLRAGYEDFAHEIMTGFVPRPLDQK</sequence>
<evidence type="ECO:0000313" key="7">
    <source>
        <dbReference type="Proteomes" id="UP000007110"/>
    </source>
</evidence>
<dbReference type="GO" id="GO:0005886">
    <property type="term" value="C:plasma membrane"/>
    <property type="evidence" value="ECO:0000318"/>
    <property type="project" value="GO_Central"/>
</dbReference>
<dbReference type="InterPro" id="IPR013783">
    <property type="entry name" value="Ig-like_fold"/>
</dbReference>
<comment type="subcellular location">
    <subcellularLocation>
        <location evidence="1">Membrane</location>
        <topology evidence="1">Single-pass type I membrane protein</topology>
    </subcellularLocation>
</comment>
<evidence type="ECO:0000259" key="5">
    <source>
        <dbReference type="PROSITE" id="PS50835"/>
    </source>
</evidence>
<feature type="domain" description="Ig-like" evidence="5">
    <location>
        <begin position="1"/>
        <end position="83"/>
    </location>
</feature>
<dbReference type="Pfam" id="PF07679">
    <property type="entry name" value="I-set"/>
    <property type="match status" value="1"/>
</dbReference>
<evidence type="ECO:0000256" key="1">
    <source>
        <dbReference type="ARBA" id="ARBA00004479"/>
    </source>
</evidence>
<organism evidence="6 7">
    <name type="scientific">Strongylocentrotus purpuratus</name>
    <name type="common">Purple sea urchin</name>
    <dbReference type="NCBI Taxonomy" id="7668"/>
    <lineage>
        <taxon>Eukaryota</taxon>
        <taxon>Metazoa</taxon>
        <taxon>Echinodermata</taxon>
        <taxon>Eleutherozoa</taxon>
        <taxon>Echinozoa</taxon>
        <taxon>Echinoidea</taxon>
        <taxon>Euechinoidea</taxon>
        <taxon>Echinacea</taxon>
        <taxon>Camarodonta</taxon>
        <taxon>Echinidea</taxon>
        <taxon>Strongylocentrotidae</taxon>
        <taxon>Strongylocentrotus</taxon>
    </lineage>
</organism>
<dbReference type="InterPro" id="IPR003599">
    <property type="entry name" value="Ig_sub"/>
</dbReference>
<keyword evidence="7" id="KW-1185">Reference proteome</keyword>
<dbReference type="InterPro" id="IPR051116">
    <property type="entry name" value="Surface_Rcpt/Adhesion_Mol"/>
</dbReference>
<dbReference type="CDD" id="cd00096">
    <property type="entry name" value="Ig"/>
    <property type="match status" value="1"/>
</dbReference>
<dbReference type="SUPFAM" id="SSF48726">
    <property type="entry name" value="Immunoglobulin"/>
    <property type="match status" value="1"/>
</dbReference>
<dbReference type="GeneID" id="100889455"/>
<reference evidence="6" key="2">
    <citation type="submission" date="2021-01" db="UniProtKB">
        <authorList>
            <consortium name="EnsemblMetazoa"/>
        </authorList>
    </citation>
    <scope>IDENTIFICATION</scope>
</reference>
<dbReference type="InterPro" id="IPR013098">
    <property type="entry name" value="Ig_I-set"/>
</dbReference>
<evidence type="ECO:0000256" key="4">
    <source>
        <dbReference type="ARBA" id="ARBA00023180"/>
    </source>
</evidence>
<dbReference type="InParanoid" id="A0A7M7ND62"/>
<proteinExistence type="predicted"/>
<keyword evidence="2" id="KW-0812">Transmembrane</keyword>
<evidence type="ECO:0000256" key="3">
    <source>
        <dbReference type="ARBA" id="ARBA00022989"/>
    </source>
</evidence>
<keyword evidence="4" id="KW-0325">Glycoprotein</keyword>
<name>A0A7M7ND62_STRPU</name>
<evidence type="ECO:0000313" key="6">
    <source>
        <dbReference type="EnsemblMetazoa" id="XP_030834588"/>
    </source>
</evidence>
<dbReference type="KEGG" id="spu:100889455"/>
<reference evidence="7" key="1">
    <citation type="submission" date="2015-02" db="EMBL/GenBank/DDBJ databases">
        <title>Genome sequencing for Strongylocentrotus purpuratus.</title>
        <authorList>
            <person name="Murali S."/>
            <person name="Liu Y."/>
            <person name="Vee V."/>
            <person name="English A."/>
            <person name="Wang M."/>
            <person name="Skinner E."/>
            <person name="Han Y."/>
            <person name="Muzny D.M."/>
            <person name="Worley K.C."/>
            <person name="Gibbs R.A."/>
        </authorList>
    </citation>
    <scope>NUCLEOTIDE SEQUENCE</scope>
</reference>
<dbReference type="PANTHER" id="PTHR11973">
    <property type="entry name" value="CELL SURFACE GLYCOPROTEIN MUC18-RELATED"/>
    <property type="match status" value="1"/>
</dbReference>
<dbReference type="Gene3D" id="2.60.40.10">
    <property type="entry name" value="Immunoglobulins"/>
    <property type="match status" value="1"/>
</dbReference>
<keyword evidence="3" id="KW-0472">Membrane</keyword>
<evidence type="ECO:0000256" key="2">
    <source>
        <dbReference type="ARBA" id="ARBA00022692"/>
    </source>
</evidence>
<dbReference type="RefSeq" id="XP_030834588.1">
    <property type="nucleotide sequence ID" value="XM_030978728.1"/>
</dbReference>
<dbReference type="EnsemblMetazoa" id="XM_030978728">
    <property type="protein sequence ID" value="XP_030834588"/>
    <property type="gene ID" value="LOC100889455"/>
</dbReference>
<dbReference type="PANTHER" id="PTHR11973:SF24">
    <property type="entry name" value="FIBRONECTIN TYPE-III DOMAIN-CONTAINING PROTEIN"/>
    <property type="match status" value="1"/>
</dbReference>
<dbReference type="InterPro" id="IPR007110">
    <property type="entry name" value="Ig-like_dom"/>
</dbReference>
<dbReference type="OrthoDB" id="10122074at2759"/>
<accession>A0A7M7ND62</accession>